<accession>A0A381PKP1</accession>
<dbReference type="Gene3D" id="3.40.30.10">
    <property type="entry name" value="Glutaredoxin"/>
    <property type="match status" value="1"/>
</dbReference>
<proteinExistence type="inferred from homology"/>
<evidence type="ECO:0000256" key="4">
    <source>
        <dbReference type="ARBA" id="ARBA00023004"/>
    </source>
</evidence>
<dbReference type="InterPro" id="IPR041921">
    <property type="entry name" value="NuoE_N"/>
</dbReference>
<evidence type="ECO:0000256" key="2">
    <source>
        <dbReference type="ARBA" id="ARBA00022714"/>
    </source>
</evidence>
<evidence type="ECO:0000313" key="8">
    <source>
        <dbReference type="EMBL" id="SUZ67582.1"/>
    </source>
</evidence>
<keyword evidence="4" id="KW-0408">Iron</keyword>
<dbReference type="GO" id="GO:0003954">
    <property type="term" value="F:NADH dehydrogenase activity"/>
    <property type="evidence" value="ECO:0007669"/>
    <property type="project" value="TreeGrafter"/>
</dbReference>
<dbReference type="GO" id="GO:0051537">
    <property type="term" value="F:2 iron, 2 sulfur cluster binding"/>
    <property type="evidence" value="ECO:0007669"/>
    <property type="project" value="UniProtKB-KW"/>
</dbReference>
<reference evidence="8" key="1">
    <citation type="submission" date="2018-05" db="EMBL/GenBank/DDBJ databases">
        <authorList>
            <person name="Lanie J.A."/>
            <person name="Ng W.-L."/>
            <person name="Kazmierczak K.M."/>
            <person name="Andrzejewski T.M."/>
            <person name="Davidsen T.M."/>
            <person name="Wayne K.J."/>
            <person name="Tettelin H."/>
            <person name="Glass J.I."/>
            <person name="Rusch D."/>
            <person name="Podicherti R."/>
            <person name="Tsui H.-C.T."/>
            <person name="Winkler M.E."/>
        </authorList>
    </citation>
    <scope>NUCLEOTIDE SEQUENCE</scope>
</reference>
<dbReference type="EMBL" id="UINC01001016">
    <property type="protein sequence ID" value="SUZ67582.1"/>
    <property type="molecule type" value="Genomic_DNA"/>
</dbReference>
<keyword evidence="2" id="KW-0001">2Fe-2S</keyword>
<dbReference type="Gene3D" id="1.10.10.1590">
    <property type="entry name" value="NADH-quinone oxidoreductase subunit E"/>
    <property type="match status" value="1"/>
</dbReference>
<organism evidence="8">
    <name type="scientific">marine metagenome</name>
    <dbReference type="NCBI Taxonomy" id="408172"/>
    <lineage>
        <taxon>unclassified sequences</taxon>
        <taxon>metagenomes</taxon>
        <taxon>ecological metagenomes</taxon>
    </lineage>
</organism>
<keyword evidence="5" id="KW-0411">Iron-sulfur</keyword>
<comment type="cofactor">
    <cofactor evidence="6">
        <name>[2Fe-2S] cluster</name>
        <dbReference type="ChEBI" id="CHEBI:190135"/>
    </cofactor>
</comment>
<dbReference type="InterPro" id="IPR036249">
    <property type="entry name" value="Thioredoxin-like_sf"/>
</dbReference>
<sequence>MTEEQVRGIDFVGVRPLEGGHAAAASTYPFMLEAKDPGAPLFEGPYQTRFEKILTRYPTKQAALLPALNLAQEVRGHISPETMDRVAQLLELSSAYVRGVATFYTMYNKRPVGRHLVQVCTNISCNLCGAQDVLEAFLKHTNTEMGETSLDRAFTVIEAECLAGCGFPSCVQINSRYYENVTVDEVPRIVAYLRGNGDGFVPPDNRDDATHTKFAVAPPSTRTEGEE</sequence>
<dbReference type="PANTHER" id="PTHR10371:SF3">
    <property type="entry name" value="NADH DEHYDROGENASE [UBIQUINONE] FLAVOPROTEIN 2, MITOCHONDRIAL"/>
    <property type="match status" value="1"/>
</dbReference>
<gene>
    <name evidence="8" type="ORF">METZ01_LOCUS20436</name>
</gene>
<feature type="region of interest" description="Disordered" evidence="7">
    <location>
        <begin position="201"/>
        <end position="227"/>
    </location>
</feature>
<comment type="similarity">
    <text evidence="1">Belongs to the complex I 24 kDa subunit family.</text>
</comment>
<evidence type="ECO:0000256" key="5">
    <source>
        <dbReference type="ARBA" id="ARBA00023014"/>
    </source>
</evidence>
<evidence type="ECO:0008006" key="9">
    <source>
        <dbReference type="Google" id="ProtNLM"/>
    </source>
</evidence>
<dbReference type="CDD" id="cd03064">
    <property type="entry name" value="TRX_Fd_NuoE"/>
    <property type="match status" value="1"/>
</dbReference>
<dbReference type="Pfam" id="PF01257">
    <property type="entry name" value="2Fe-2S_thioredx"/>
    <property type="match status" value="1"/>
</dbReference>
<dbReference type="AlphaFoldDB" id="A0A381PKP1"/>
<keyword evidence="3" id="KW-0479">Metal-binding</keyword>
<protein>
    <recommendedName>
        <fullName evidence="9">NAD(P)H-dependent oxidoreductase subunit E</fullName>
    </recommendedName>
</protein>
<dbReference type="InterPro" id="IPR042128">
    <property type="entry name" value="NuoE_dom"/>
</dbReference>
<evidence type="ECO:0000256" key="1">
    <source>
        <dbReference type="ARBA" id="ARBA00010643"/>
    </source>
</evidence>
<name>A0A381PKP1_9ZZZZ</name>
<evidence type="ECO:0000256" key="6">
    <source>
        <dbReference type="ARBA" id="ARBA00034078"/>
    </source>
</evidence>
<dbReference type="PANTHER" id="PTHR10371">
    <property type="entry name" value="NADH DEHYDROGENASE UBIQUINONE FLAVOPROTEIN 2, MITOCHONDRIAL"/>
    <property type="match status" value="1"/>
</dbReference>
<dbReference type="FunFam" id="1.10.10.1590:FF:000001">
    <property type="entry name" value="NADH-quinone oxidoreductase subunit E"/>
    <property type="match status" value="1"/>
</dbReference>
<evidence type="ECO:0000256" key="3">
    <source>
        <dbReference type="ARBA" id="ARBA00022723"/>
    </source>
</evidence>
<dbReference type="GO" id="GO:0046872">
    <property type="term" value="F:metal ion binding"/>
    <property type="evidence" value="ECO:0007669"/>
    <property type="project" value="UniProtKB-KW"/>
</dbReference>
<dbReference type="SUPFAM" id="SSF52833">
    <property type="entry name" value="Thioredoxin-like"/>
    <property type="match status" value="1"/>
</dbReference>
<evidence type="ECO:0000256" key="7">
    <source>
        <dbReference type="SAM" id="MobiDB-lite"/>
    </source>
</evidence>